<reference evidence="8" key="1">
    <citation type="submission" date="2018-07" db="EMBL/GenBank/DDBJ databases">
        <authorList>
            <person name="Somerville V."/>
        </authorList>
    </citation>
    <scope>NUCLEOTIDE SEQUENCE</scope>
    <source>
        <strain evidence="8">NWC_2_2</strain>
    </source>
</reference>
<keyword evidence="4" id="KW-0479">Metal-binding</keyword>
<dbReference type="RefSeq" id="WP_004560618.1">
    <property type="nucleotide sequence ID" value="NZ_CP046131.1"/>
</dbReference>
<evidence type="ECO:0000256" key="1">
    <source>
        <dbReference type="ARBA" id="ARBA00001947"/>
    </source>
</evidence>
<evidence type="ECO:0000256" key="4">
    <source>
        <dbReference type="ARBA" id="ARBA00022723"/>
    </source>
</evidence>
<sequence>MKKLIDLHLHLDGSVPYQTVRELLAKEGRSLPEADLRKRLSVSPDCRNLDEYLDKFDFPLSLMQTAKNLRLIVRELLAELRGQGLVYAEIRFAPQKHTETLTQAEAVQAVLDGRDDFYAWQKGQEGDDLHANFLLCLMRLVGQDEANWETLRVAKEFKDQGVAGLDLAGPENEEVANRKYAPFFQQAREWGIPYTIHAGEAMGPESMREALALGTKRIGHGIRCQEDPSLVKELAEDGITLECCASSNLNTKVFDQIAEYPLRSMLGQNLRVTLNTDNMTVSVTNLPREYQLMEEQGLTKSEEKQLYLNSVRAAFASQEEKDRLLALLEK</sequence>
<accession>A0A3G6JCV5</accession>
<dbReference type="EMBL" id="CP031023">
    <property type="protein sequence ID" value="AZA15817.1"/>
    <property type="molecule type" value="Genomic_DNA"/>
</dbReference>
<dbReference type="InterPro" id="IPR032466">
    <property type="entry name" value="Metal_Hydrolase"/>
</dbReference>
<dbReference type="Proteomes" id="UP001200334">
    <property type="component" value="Unassembled WGS sequence"/>
</dbReference>
<dbReference type="GO" id="GO:0006154">
    <property type="term" value="P:adenosine catabolic process"/>
    <property type="evidence" value="ECO:0007669"/>
    <property type="project" value="TreeGrafter"/>
</dbReference>
<reference evidence="9 10" key="2">
    <citation type="submission" date="2021-12" db="EMBL/GenBank/DDBJ databases">
        <title>Antimicrobial susceptibility of Lactobacillus delbrueckii subsp. lactis obtained from milk products and other habitats.</title>
        <authorList>
            <person name="Shani N."/>
        </authorList>
    </citation>
    <scope>NUCLEOTIDE SEQUENCE [LARGE SCALE GENOMIC DNA]</scope>
    <source>
        <strain evidence="9 10">FAM 21755</strain>
    </source>
</reference>
<dbReference type="EC" id="3.5.4.4" evidence="3"/>
<dbReference type="GO" id="GO:0005829">
    <property type="term" value="C:cytosol"/>
    <property type="evidence" value="ECO:0007669"/>
    <property type="project" value="TreeGrafter"/>
</dbReference>
<comment type="similarity">
    <text evidence="2">Belongs to the metallo-dependent hydrolases superfamily. Adenosine and AMP deaminases family.</text>
</comment>
<evidence type="ECO:0000256" key="3">
    <source>
        <dbReference type="ARBA" id="ARBA00012784"/>
    </source>
</evidence>
<name>A0A3G6JCV5_LACDL</name>
<evidence type="ECO:0000313" key="9">
    <source>
        <dbReference type="EMBL" id="MCD5563576.1"/>
    </source>
</evidence>
<dbReference type="GO" id="GO:0004000">
    <property type="term" value="F:adenosine deaminase activity"/>
    <property type="evidence" value="ECO:0007669"/>
    <property type="project" value="TreeGrafter"/>
</dbReference>
<evidence type="ECO:0000313" key="8">
    <source>
        <dbReference type="EMBL" id="AZA15817.1"/>
    </source>
</evidence>
<comment type="cofactor">
    <cofactor evidence="1">
        <name>Zn(2+)</name>
        <dbReference type="ChEBI" id="CHEBI:29105"/>
    </cofactor>
</comment>
<keyword evidence="6" id="KW-0862">Zinc</keyword>
<dbReference type="GO" id="GO:0046103">
    <property type="term" value="P:inosine biosynthetic process"/>
    <property type="evidence" value="ECO:0007669"/>
    <property type="project" value="TreeGrafter"/>
</dbReference>
<evidence type="ECO:0000256" key="5">
    <source>
        <dbReference type="ARBA" id="ARBA00022801"/>
    </source>
</evidence>
<organism evidence="8">
    <name type="scientific">Lactobacillus delbrueckii subsp. lactis</name>
    <dbReference type="NCBI Taxonomy" id="29397"/>
    <lineage>
        <taxon>Bacteria</taxon>
        <taxon>Bacillati</taxon>
        <taxon>Bacillota</taxon>
        <taxon>Bacilli</taxon>
        <taxon>Lactobacillales</taxon>
        <taxon>Lactobacillaceae</taxon>
        <taxon>Lactobacillus</taxon>
    </lineage>
</organism>
<dbReference type="Pfam" id="PF00962">
    <property type="entry name" value="A_deaminase"/>
    <property type="match status" value="1"/>
</dbReference>
<proteinExistence type="inferred from homology"/>
<dbReference type="EMBL" id="JAJNUY010000019">
    <property type="protein sequence ID" value="MCD5563576.1"/>
    <property type="molecule type" value="Genomic_DNA"/>
</dbReference>
<dbReference type="SUPFAM" id="SSF51556">
    <property type="entry name" value="Metallo-dependent hydrolases"/>
    <property type="match status" value="1"/>
</dbReference>
<evidence type="ECO:0000256" key="2">
    <source>
        <dbReference type="ARBA" id="ARBA00006676"/>
    </source>
</evidence>
<feature type="domain" description="Adenosine deaminase" evidence="7">
    <location>
        <begin position="5"/>
        <end position="328"/>
    </location>
</feature>
<dbReference type="Gene3D" id="3.20.20.140">
    <property type="entry name" value="Metal-dependent hydrolases"/>
    <property type="match status" value="1"/>
</dbReference>
<dbReference type="PANTHER" id="PTHR11409:SF43">
    <property type="entry name" value="ADENOSINE DEAMINASE"/>
    <property type="match status" value="1"/>
</dbReference>
<dbReference type="GO" id="GO:0046872">
    <property type="term" value="F:metal ion binding"/>
    <property type="evidence" value="ECO:0007669"/>
    <property type="project" value="UniProtKB-KW"/>
</dbReference>
<keyword evidence="5 8" id="KW-0378">Hydrolase</keyword>
<dbReference type="AlphaFoldDB" id="A0A3G6JCV5"/>
<dbReference type="NCBIfam" id="TIGR01430">
    <property type="entry name" value="aden_deam"/>
    <property type="match status" value="1"/>
</dbReference>
<dbReference type="PANTHER" id="PTHR11409">
    <property type="entry name" value="ADENOSINE DEAMINASE"/>
    <property type="match status" value="1"/>
</dbReference>
<dbReference type="GO" id="GO:0043103">
    <property type="term" value="P:hypoxanthine salvage"/>
    <property type="evidence" value="ECO:0007669"/>
    <property type="project" value="TreeGrafter"/>
</dbReference>
<dbReference type="InterPro" id="IPR001365">
    <property type="entry name" value="A_deaminase_dom"/>
</dbReference>
<evidence type="ECO:0000256" key="6">
    <source>
        <dbReference type="ARBA" id="ARBA00022833"/>
    </source>
</evidence>
<protein>
    <recommendedName>
        <fullName evidence="3">adenosine deaminase</fullName>
        <ecNumber evidence="3">3.5.4.4</ecNumber>
    </recommendedName>
</protein>
<gene>
    <name evidence="8" type="ORF">DQL93_04070</name>
    <name evidence="9" type="ORF">LOB85_05520</name>
</gene>
<evidence type="ECO:0000259" key="7">
    <source>
        <dbReference type="Pfam" id="PF00962"/>
    </source>
</evidence>
<evidence type="ECO:0000313" key="10">
    <source>
        <dbReference type="Proteomes" id="UP001200334"/>
    </source>
</evidence>
<dbReference type="InterPro" id="IPR006330">
    <property type="entry name" value="Ado/ade_deaminase"/>
</dbReference>